<feature type="non-terminal residue" evidence="2">
    <location>
        <position position="27"/>
    </location>
</feature>
<feature type="non-terminal residue" evidence="2">
    <location>
        <position position="1"/>
    </location>
</feature>
<name>A0A382DDQ4_9ZZZZ</name>
<accession>A0A382DDQ4</accession>
<organism evidence="2">
    <name type="scientific">marine metagenome</name>
    <dbReference type="NCBI Taxonomy" id="408172"/>
    <lineage>
        <taxon>unclassified sequences</taxon>
        <taxon>metagenomes</taxon>
        <taxon>ecological metagenomes</taxon>
    </lineage>
</organism>
<reference evidence="2" key="1">
    <citation type="submission" date="2018-05" db="EMBL/GenBank/DDBJ databases">
        <authorList>
            <person name="Lanie J.A."/>
            <person name="Ng W.-L."/>
            <person name="Kazmierczak K.M."/>
            <person name="Andrzejewski T.M."/>
            <person name="Davidsen T.M."/>
            <person name="Wayne K.J."/>
            <person name="Tettelin H."/>
            <person name="Glass J.I."/>
            <person name="Rusch D."/>
            <person name="Podicherti R."/>
            <person name="Tsui H.-C.T."/>
            <person name="Winkler M.E."/>
        </authorList>
    </citation>
    <scope>NUCLEOTIDE SEQUENCE</scope>
</reference>
<sequence length="27" mass="3428">MSKKRDQRLKRAHRSRMHIRELEVPRL</sequence>
<evidence type="ECO:0000256" key="1">
    <source>
        <dbReference type="SAM" id="MobiDB-lite"/>
    </source>
</evidence>
<protein>
    <submittedName>
        <fullName evidence="2">Uncharacterized protein</fullName>
    </submittedName>
</protein>
<dbReference type="AlphaFoldDB" id="A0A382DDQ4"/>
<proteinExistence type="predicted"/>
<feature type="compositionally biased region" description="Basic and acidic residues" evidence="1">
    <location>
        <begin position="18"/>
        <end position="27"/>
    </location>
</feature>
<feature type="region of interest" description="Disordered" evidence="1">
    <location>
        <begin position="1"/>
        <end position="27"/>
    </location>
</feature>
<gene>
    <name evidence="2" type="ORF">METZ01_LOCUS189006</name>
</gene>
<dbReference type="EMBL" id="UINC01038729">
    <property type="protein sequence ID" value="SVB36152.1"/>
    <property type="molecule type" value="Genomic_DNA"/>
</dbReference>
<evidence type="ECO:0000313" key="2">
    <source>
        <dbReference type="EMBL" id="SVB36152.1"/>
    </source>
</evidence>
<feature type="compositionally biased region" description="Basic residues" evidence="1">
    <location>
        <begin position="1"/>
        <end position="17"/>
    </location>
</feature>